<feature type="domain" description="Band 7" evidence="1">
    <location>
        <begin position="21"/>
        <end position="182"/>
    </location>
</feature>
<dbReference type="SMART" id="SM00244">
    <property type="entry name" value="PHB"/>
    <property type="match status" value="1"/>
</dbReference>
<evidence type="ECO:0000313" key="3">
    <source>
        <dbReference type="Proteomes" id="UP001333996"/>
    </source>
</evidence>
<comment type="caution">
    <text evidence="2">The sequence shown here is derived from an EMBL/GenBank/DDBJ whole genome shotgun (WGS) entry which is preliminary data.</text>
</comment>
<dbReference type="InterPro" id="IPR001107">
    <property type="entry name" value="Band_7"/>
</dbReference>
<reference evidence="2" key="1">
    <citation type="submission" date="2024-01" db="EMBL/GenBank/DDBJ databases">
        <title>First draft genome sequence data of TA4-1, the type strain of Gram-positive actinobacterium Streptomyces chiangmaiensis.</title>
        <authorList>
            <person name="Yasawong M."/>
            <person name="Nantapong N."/>
        </authorList>
    </citation>
    <scope>NUCLEOTIDE SEQUENCE</scope>
    <source>
        <strain evidence="2">TA4-1</strain>
    </source>
</reference>
<organism evidence="2 3">
    <name type="scientific">Streptomyces chiangmaiensis</name>
    <dbReference type="NCBI Taxonomy" id="766497"/>
    <lineage>
        <taxon>Bacteria</taxon>
        <taxon>Bacillati</taxon>
        <taxon>Actinomycetota</taxon>
        <taxon>Actinomycetes</taxon>
        <taxon>Kitasatosporales</taxon>
        <taxon>Streptomycetaceae</taxon>
        <taxon>Streptomyces</taxon>
    </lineage>
</organism>
<dbReference type="Pfam" id="PF01145">
    <property type="entry name" value="Band_7"/>
    <property type="match status" value="1"/>
</dbReference>
<dbReference type="Gene3D" id="3.30.479.30">
    <property type="entry name" value="Band 7 domain"/>
    <property type="match status" value="1"/>
</dbReference>
<dbReference type="SUPFAM" id="SSF117892">
    <property type="entry name" value="Band 7/SPFH domain"/>
    <property type="match status" value="1"/>
</dbReference>
<dbReference type="InterPro" id="IPR036013">
    <property type="entry name" value="Band_7/SPFH_dom_sf"/>
</dbReference>
<dbReference type="EMBL" id="JAYWVC010000467">
    <property type="protein sequence ID" value="MED7828709.1"/>
    <property type="molecule type" value="Genomic_DNA"/>
</dbReference>
<proteinExistence type="predicted"/>
<dbReference type="RefSeq" id="WP_329513031.1">
    <property type="nucleotide sequence ID" value="NZ_BAAAYZ010000176.1"/>
</dbReference>
<dbReference type="InterPro" id="IPR050710">
    <property type="entry name" value="Band7/mec-2_domain"/>
</dbReference>
<keyword evidence="3" id="KW-1185">Reference proteome</keyword>
<dbReference type="PANTHER" id="PTHR43327">
    <property type="entry name" value="STOMATIN-LIKE PROTEIN 2, MITOCHONDRIAL"/>
    <property type="match status" value="1"/>
</dbReference>
<dbReference type="Proteomes" id="UP001333996">
    <property type="component" value="Unassembled WGS sequence"/>
</dbReference>
<protein>
    <submittedName>
        <fullName evidence="2">SPFH domain-containing protein</fullName>
    </submittedName>
</protein>
<name>A0ABU7FXR2_9ACTN</name>
<dbReference type="PANTHER" id="PTHR43327:SF10">
    <property type="entry name" value="STOMATIN-LIKE PROTEIN 2, MITOCHONDRIAL"/>
    <property type="match status" value="1"/>
</dbReference>
<gene>
    <name evidence="2" type="ORF">VXC91_44505</name>
</gene>
<evidence type="ECO:0000259" key="1">
    <source>
        <dbReference type="SMART" id="SM00244"/>
    </source>
</evidence>
<evidence type="ECO:0000313" key="2">
    <source>
        <dbReference type="EMBL" id="MED7828709.1"/>
    </source>
</evidence>
<accession>A0ABU7FXR2</accession>
<sequence>MRRRWIVGAAAVAAGLGYAVRAFEVIPSGSAAIVERFGRYSRTLHPGLHTITPFVDTVRNRIDLREQTVPFPLRMVSMYDGNDLPIEFTIQYSVTDPVKATYGTASYIQALERHAIYELTYALANLAAVDARVSLEQIAESVRQVLAPRAQRWGLTFHEFLLTVGEVTTSEVEDKARVAAEHGGGSAQFYASHMTMNVLPNGQITHQSNGRLEAMSSWNIQKQEISGGNVQQGDHNVQDNRTLDPATAQQARTVTAQLLQILRAEQHGGQASAQLLIDEAEVIEGELVSAEQEDRAPDAGLMRRGWQQMREAAAPATIAVAGSAIANLVTQLGQLIGA</sequence>